<dbReference type="GO" id="GO:0004185">
    <property type="term" value="F:serine-type carboxypeptidase activity"/>
    <property type="evidence" value="ECO:0007669"/>
    <property type="project" value="InterPro"/>
</dbReference>
<dbReference type="InterPro" id="IPR001563">
    <property type="entry name" value="Peptidase_S10"/>
</dbReference>
<feature type="chain" id="PRO_5043702286" evidence="6">
    <location>
        <begin position="24"/>
        <end position="511"/>
    </location>
</feature>
<reference evidence="8" key="1">
    <citation type="journal article" date="2023" name="bioRxiv">
        <title>Complete genome of the Medicago anthracnose fungus, Colletotrichum destructivum, reveals a mini-chromosome-like region within a core chromosome.</title>
        <authorList>
            <person name="Lapalu N."/>
            <person name="Simon A."/>
            <person name="Lu A."/>
            <person name="Plaumann P.-L."/>
            <person name="Amselem J."/>
            <person name="Pigne S."/>
            <person name="Auger A."/>
            <person name="Koch C."/>
            <person name="Dallery J.-F."/>
            <person name="O'Connell R.J."/>
        </authorList>
    </citation>
    <scope>NUCLEOTIDE SEQUENCE [LARGE SCALE GENOMIC DNA]</scope>
    <source>
        <strain evidence="8">CBS 520.97</strain>
    </source>
</reference>
<evidence type="ECO:0000256" key="5">
    <source>
        <dbReference type="ARBA" id="ARBA00023180"/>
    </source>
</evidence>
<evidence type="ECO:0000256" key="6">
    <source>
        <dbReference type="SAM" id="SignalP"/>
    </source>
</evidence>
<dbReference type="PRINTS" id="PR00724">
    <property type="entry name" value="CRBOXYPTASEC"/>
</dbReference>
<dbReference type="PANTHER" id="PTHR11802:SF432">
    <property type="entry name" value="Y, PUTATIVE-RELATED"/>
    <property type="match status" value="1"/>
</dbReference>
<dbReference type="Gene3D" id="3.40.50.1820">
    <property type="entry name" value="alpha/beta hydrolase"/>
    <property type="match status" value="1"/>
</dbReference>
<keyword evidence="5" id="KW-0325">Glycoprotein</keyword>
<dbReference type="InterPro" id="IPR029058">
    <property type="entry name" value="AB_hydrolase_fold"/>
</dbReference>
<keyword evidence="3" id="KW-0645">Protease</keyword>
<evidence type="ECO:0000313" key="7">
    <source>
        <dbReference type="EMBL" id="WQF86075.1"/>
    </source>
</evidence>
<keyword evidence="2 7" id="KW-0121">Carboxypeptidase</keyword>
<accession>A0AAX4IS93</accession>
<sequence length="511" mass="56988">MIVPLGALSLLAAEALLARTTGAIPTSKPSQWTLVQDELHEMERPIRPVQRRLTEQNDTICDAGSRQWSGLVPLNAERDMFFWYFESRHQPQDAPLIIWLNGGPGASSLLGAFHEIGPCSVTEDGEKTVRSEYSWTEFANMLFIDQPIGVGFSDPQDPTLWSKNLQESAIDLDKFLDVFLGEYFPSLQKRPIHFAGESFGGKYCPVYADLMRRRFDSIVLVNALVDYSDVSLGVYDHFCTAEPTDARRRGLNASTCEEMERGYSACEKFGRLCAATYDSDVCLTALLNCVEATEPYQREVVPGGQNPYDDRTECIDPPMCGRLGTSPLPPRNCGYLCTELPSVLTMCSGMQEVRKYLNREEVQEALGFQPRTFEPVNMEFNANWSQQGDVFIPSTREIARLLDQKKTPILVLNGNNDAIVNTEGILRTYESLLWSGHAAFRSKNLKPWYHGEVKGENMSLGGTAKVVKNLALVTVDEAGHMSPHDQPLAVSRVMRAWIKDTSTSGSVVGLF</sequence>
<dbReference type="AlphaFoldDB" id="A0AAX4IS93"/>
<dbReference type="RefSeq" id="XP_062783296.1">
    <property type="nucleotide sequence ID" value="XM_062927245.1"/>
</dbReference>
<evidence type="ECO:0000256" key="1">
    <source>
        <dbReference type="ARBA" id="ARBA00009431"/>
    </source>
</evidence>
<keyword evidence="8" id="KW-1185">Reference proteome</keyword>
<protein>
    <submittedName>
        <fullName evidence="7">Peptidase S10, serine carboxypeptidase, alpha/Beta hydrolase</fullName>
    </submittedName>
</protein>
<dbReference type="GeneID" id="87947589"/>
<name>A0AAX4IS93_9PEZI</name>
<comment type="similarity">
    <text evidence="1">Belongs to the peptidase S10 family.</text>
</comment>
<evidence type="ECO:0000256" key="3">
    <source>
        <dbReference type="ARBA" id="ARBA00022670"/>
    </source>
</evidence>
<keyword evidence="4 7" id="KW-0378">Hydrolase</keyword>
<dbReference type="PANTHER" id="PTHR11802">
    <property type="entry name" value="SERINE PROTEASE FAMILY S10 SERINE CARBOXYPEPTIDASE"/>
    <property type="match status" value="1"/>
</dbReference>
<evidence type="ECO:0000256" key="4">
    <source>
        <dbReference type="ARBA" id="ARBA00022801"/>
    </source>
</evidence>
<evidence type="ECO:0000313" key="8">
    <source>
        <dbReference type="Proteomes" id="UP001322277"/>
    </source>
</evidence>
<feature type="signal peptide" evidence="6">
    <location>
        <begin position="1"/>
        <end position="23"/>
    </location>
</feature>
<dbReference type="GO" id="GO:0000324">
    <property type="term" value="C:fungal-type vacuole"/>
    <property type="evidence" value="ECO:0007669"/>
    <property type="project" value="TreeGrafter"/>
</dbReference>
<dbReference type="EMBL" id="CP137311">
    <property type="protein sequence ID" value="WQF86075.1"/>
    <property type="molecule type" value="Genomic_DNA"/>
</dbReference>
<dbReference type="Pfam" id="PF00450">
    <property type="entry name" value="Peptidase_S10"/>
    <property type="match status" value="1"/>
</dbReference>
<dbReference type="Proteomes" id="UP001322277">
    <property type="component" value="Chromosome 7"/>
</dbReference>
<dbReference type="GO" id="GO:0006508">
    <property type="term" value="P:proteolysis"/>
    <property type="evidence" value="ECO:0007669"/>
    <property type="project" value="UniProtKB-KW"/>
</dbReference>
<organism evidence="7 8">
    <name type="scientific">Colletotrichum destructivum</name>
    <dbReference type="NCBI Taxonomy" id="34406"/>
    <lineage>
        <taxon>Eukaryota</taxon>
        <taxon>Fungi</taxon>
        <taxon>Dikarya</taxon>
        <taxon>Ascomycota</taxon>
        <taxon>Pezizomycotina</taxon>
        <taxon>Sordariomycetes</taxon>
        <taxon>Hypocreomycetidae</taxon>
        <taxon>Glomerellales</taxon>
        <taxon>Glomerellaceae</taxon>
        <taxon>Colletotrichum</taxon>
        <taxon>Colletotrichum destructivum species complex</taxon>
    </lineage>
</organism>
<dbReference type="SUPFAM" id="SSF53474">
    <property type="entry name" value="alpha/beta-Hydrolases"/>
    <property type="match status" value="1"/>
</dbReference>
<proteinExistence type="inferred from homology"/>
<gene>
    <name evidence="7" type="ORF">CDEST_11089</name>
</gene>
<evidence type="ECO:0000256" key="2">
    <source>
        <dbReference type="ARBA" id="ARBA00022645"/>
    </source>
</evidence>
<dbReference type="KEGG" id="cdet:87947589"/>
<keyword evidence="6" id="KW-0732">Signal</keyword>